<evidence type="ECO:0000256" key="8">
    <source>
        <dbReference type="ARBA" id="ARBA00022679"/>
    </source>
</evidence>
<dbReference type="InterPro" id="IPR001451">
    <property type="entry name" value="Hexapep"/>
</dbReference>
<keyword evidence="8 13" id="KW-0808">Transferase</keyword>
<keyword evidence="10" id="KW-0198">Cysteine biosynthesis</keyword>
<dbReference type="SUPFAM" id="SSF51161">
    <property type="entry name" value="Trimeric LpxA-like enzymes"/>
    <property type="match status" value="1"/>
</dbReference>
<dbReference type="FunFam" id="1.10.3130.10:FF:000003">
    <property type="entry name" value="Serine acetyltransferase"/>
    <property type="match status" value="1"/>
</dbReference>
<dbReference type="GO" id="GO:0005737">
    <property type="term" value="C:cytoplasm"/>
    <property type="evidence" value="ECO:0007669"/>
    <property type="project" value="UniProtKB-SubCell"/>
</dbReference>
<evidence type="ECO:0000313" key="13">
    <source>
        <dbReference type="EMBL" id="SDM60271.1"/>
    </source>
</evidence>
<dbReference type="Gene3D" id="1.10.3130.10">
    <property type="entry name" value="serine acetyltransferase, domain 1"/>
    <property type="match status" value="1"/>
</dbReference>
<dbReference type="InterPro" id="IPR053376">
    <property type="entry name" value="Serine_acetyltransferase"/>
</dbReference>
<dbReference type="EC" id="2.3.1.30" evidence="4"/>
<dbReference type="NCBIfam" id="NF041874">
    <property type="entry name" value="EPS_EpsC"/>
    <property type="match status" value="1"/>
</dbReference>
<dbReference type="STRING" id="1527607.SAMN05428957_10929"/>
<gene>
    <name evidence="13" type="ORF">SAMN05428957_10929</name>
</gene>
<keyword evidence="6" id="KW-0963">Cytoplasm</keyword>
<dbReference type="AlphaFoldDB" id="A0A1G9UK13"/>
<dbReference type="InterPro" id="IPR045304">
    <property type="entry name" value="LbH_SAT"/>
</dbReference>
<proteinExistence type="inferred from homology"/>
<comment type="subcellular location">
    <subcellularLocation>
        <location evidence="1">Cytoplasm</location>
    </subcellularLocation>
</comment>
<evidence type="ECO:0000256" key="1">
    <source>
        <dbReference type="ARBA" id="ARBA00004496"/>
    </source>
</evidence>
<organism evidence="13 14">
    <name type="scientific">Oryzisolibacter propanilivorax</name>
    <dbReference type="NCBI Taxonomy" id="1527607"/>
    <lineage>
        <taxon>Bacteria</taxon>
        <taxon>Pseudomonadati</taxon>
        <taxon>Pseudomonadota</taxon>
        <taxon>Betaproteobacteria</taxon>
        <taxon>Burkholderiales</taxon>
        <taxon>Comamonadaceae</taxon>
        <taxon>Oryzisolibacter</taxon>
    </lineage>
</organism>
<sequence length="262" mass="28059">MSSILSRLRSDIQCILERDPAARSRWEVVTCYPGLHAIWLHRPAHWCWTHGLRWTGRFISHVSRWLTGIEIHPGAQIGRHVFIDHGMGVVIGETAVVGDGCTIYHGVTLGGTSLYKGAKRHPTLGRNVVVAAGAKVLGGFEVGDGAKIGSNAVVIKPVPAGATAVGIPARIIPSKAGQSADVAQEEAPAFSAYGVAAQQEDPLTQAMRGLIDSAQTQEHQIALLWRAIEQLSAAQHAEDCVPGDAATREHFEAQRLNDIIGK</sequence>
<dbReference type="Gene3D" id="2.160.10.10">
    <property type="entry name" value="Hexapeptide repeat proteins"/>
    <property type="match status" value="1"/>
</dbReference>
<evidence type="ECO:0000256" key="12">
    <source>
        <dbReference type="ARBA" id="ARBA00049486"/>
    </source>
</evidence>
<evidence type="ECO:0000256" key="7">
    <source>
        <dbReference type="ARBA" id="ARBA00022605"/>
    </source>
</evidence>
<evidence type="ECO:0000256" key="5">
    <source>
        <dbReference type="ARBA" id="ARBA00018522"/>
    </source>
</evidence>
<dbReference type="CDD" id="cd03354">
    <property type="entry name" value="LbH_SAT"/>
    <property type="match status" value="1"/>
</dbReference>
<dbReference type="Proteomes" id="UP000198552">
    <property type="component" value="Unassembled WGS sequence"/>
</dbReference>
<comment type="catalytic activity">
    <reaction evidence="12">
        <text>L-serine + acetyl-CoA = O-acetyl-L-serine + CoA</text>
        <dbReference type="Rhea" id="RHEA:24560"/>
        <dbReference type="ChEBI" id="CHEBI:33384"/>
        <dbReference type="ChEBI" id="CHEBI:57287"/>
        <dbReference type="ChEBI" id="CHEBI:57288"/>
        <dbReference type="ChEBI" id="CHEBI:58340"/>
        <dbReference type="EC" id="2.3.1.30"/>
    </reaction>
</comment>
<keyword evidence="9" id="KW-0677">Repeat</keyword>
<dbReference type="GO" id="GO:0006535">
    <property type="term" value="P:cysteine biosynthetic process from serine"/>
    <property type="evidence" value="ECO:0007669"/>
    <property type="project" value="InterPro"/>
</dbReference>
<dbReference type="InterPro" id="IPR005881">
    <property type="entry name" value="Ser_O-AcTrfase"/>
</dbReference>
<protein>
    <recommendedName>
        <fullName evidence="5">Serine acetyltransferase</fullName>
        <ecNumber evidence="4">2.3.1.30</ecNumber>
    </recommendedName>
</protein>
<dbReference type="NCBIfam" id="TIGR01172">
    <property type="entry name" value="cysE"/>
    <property type="match status" value="1"/>
</dbReference>
<dbReference type="Pfam" id="PF00132">
    <property type="entry name" value="Hexapep"/>
    <property type="match status" value="1"/>
</dbReference>
<reference evidence="14" key="1">
    <citation type="submission" date="2016-10" db="EMBL/GenBank/DDBJ databases">
        <authorList>
            <person name="Varghese N."/>
            <person name="Submissions S."/>
        </authorList>
    </citation>
    <scope>NUCLEOTIDE SEQUENCE [LARGE SCALE GENOMIC DNA]</scope>
    <source>
        <strain evidence="14">EPL6</strain>
    </source>
</reference>
<evidence type="ECO:0000256" key="6">
    <source>
        <dbReference type="ARBA" id="ARBA00022490"/>
    </source>
</evidence>
<keyword evidence="14" id="KW-1185">Reference proteome</keyword>
<dbReference type="GO" id="GO:0009001">
    <property type="term" value="F:serine O-acetyltransferase activity"/>
    <property type="evidence" value="ECO:0007669"/>
    <property type="project" value="UniProtKB-EC"/>
</dbReference>
<evidence type="ECO:0000256" key="3">
    <source>
        <dbReference type="ARBA" id="ARBA00007274"/>
    </source>
</evidence>
<name>A0A1G9UK13_9BURK</name>
<accession>A0A1G9UK13</accession>
<keyword evidence="7" id="KW-0028">Amino-acid biosynthesis</keyword>
<dbReference type="FunFam" id="2.160.10.10:FF:000007">
    <property type="entry name" value="Serine acetyltransferase"/>
    <property type="match status" value="1"/>
</dbReference>
<evidence type="ECO:0000256" key="9">
    <source>
        <dbReference type="ARBA" id="ARBA00022737"/>
    </source>
</evidence>
<dbReference type="InterPro" id="IPR042122">
    <property type="entry name" value="Ser_AcTrfase_N_sf"/>
</dbReference>
<comment type="similarity">
    <text evidence="3">Belongs to the transferase hexapeptide repeat family.</text>
</comment>
<evidence type="ECO:0000256" key="2">
    <source>
        <dbReference type="ARBA" id="ARBA00004876"/>
    </source>
</evidence>
<dbReference type="InterPro" id="IPR011004">
    <property type="entry name" value="Trimer_LpxA-like_sf"/>
</dbReference>
<evidence type="ECO:0000256" key="4">
    <source>
        <dbReference type="ARBA" id="ARBA00013266"/>
    </source>
</evidence>
<evidence type="ECO:0000256" key="11">
    <source>
        <dbReference type="ARBA" id="ARBA00023315"/>
    </source>
</evidence>
<keyword evidence="11" id="KW-0012">Acyltransferase</keyword>
<evidence type="ECO:0000313" key="14">
    <source>
        <dbReference type="Proteomes" id="UP000198552"/>
    </source>
</evidence>
<dbReference type="EMBL" id="FNHP01000009">
    <property type="protein sequence ID" value="SDM60271.1"/>
    <property type="molecule type" value="Genomic_DNA"/>
</dbReference>
<evidence type="ECO:0000256" key="10">
    <source>
        <dbReference type="ARBA" id="ARBA00023192"/>
    </source>
</evidence>
<dbReference type="PANTHER" id="PTHR42811">
    <property type="entry name" value="SERINE ACETYLTRANSFERASE"/>
    <property type="match status" value="1"/>
</dbReference>
<comment type="pathway">
    <text evidence="2">Amino-acid biosynthesis; L-cysteine biosynthesis; L-cysteine from L-serine: step 1/2.</text>
</comment>